<gene>
    <name evidence="1" type="ORF">FYJ33_11765</name>
</gene>
<sequence>MAYINGKEVLPEYLLKEVQKYFKGGIIYIPEPGNSRREWGSRTNTRKELKIRNSEIKDKKINGASINELMEEYHLSYDSIKKIVYA</sequence>
<dbReference type="InterPro" id="IPR009057">
    <property type="entry name" value="Homeodomain-like_sf"/>
</dbReference>
<reference evidence="1 2" key="1">
    <citation type="submission" date="2019-08" db="EMBL/GenBank/DDBJ databases">
        <title>In-depth cultivation of the pig gut microbiome towards novel bacterial diversity and tailored functional studies.</title>
        <authorList>
            <person name="Wylensek D."/>
            <person name="Hitch T.C.A."/>
            <person name="Clavel T."/>
        </authorList>
    </citation>
    <scope>NUCLEOTIDE SEQUENCE [LARGE SCALE GENOMIC DNA]</scope>
    <source>
        <strain evidence="1 2">WCA-383-APC-5B</strain>
    </source>
</reference>
<dbReference type="Proteomes" id="UP000460287">
    <property type="component" value="Unassembled WGS sequence"/>
</dbReference>
<protein>
    <recommendedName>
        <fullName evidence="3">Mor transcription activator domain-containing protein</fullName>
    </recommendedName>
</protein>
<dbReference type="NCBIfam" id="NF040785">
    <property type="entry name" value="CD3324_fam"/>
    <property type="match status" value="1"/>
</dbReference>
<dbReference type="AlphaFoldDB" id="A0A7X2MZP8"/>
<dbReference type="EMBL" id="VULX01000021">
    <property type="protein sequence ID" value="MSR92050.1"/>
    <property type="molecule type" value="Genomic_DNA"/>
</dbReference>
<evidence type="ECO:0000313" key="2">
    <source>
        <dbReference type="Proteomes" id="UP000460287"/>
    </source>
</evidence>
<dbReference type="RefSeq" id="WP_154531950.1">
    <property type="nucleotide sequence ID" value="NZ_JAQXTV010000245.1"/>
</dbReference>
<accession>A0A7X2MZP8</accession>
<dbReference type="Gene3D" id="1.10.10.60">
    <property type="entry name" value="Homeodomain-like"/>
    <property type="match status" value="1"/>
</dbReference>
<dbReference type="InterPro" id="IPR049739">
    <property type="entry name" value="YraL-like"/>
</dbReference>
<evidence type="ECO:0000313" key="1">
    <source>
        <dbReference type="EMBL" id="MSR92050.1"/>
    </source>
</evidence>
<name>A0A7X2MZP8_9CLOT</name>
<dbReference type="SUPFAM" id="SSF46689">
    <property type="entry name" value="Homeodomain-like"/>
    <property type="match status" value="1"/>
</dbReference>
<proteinExistence type="predicted"/>
<organism evidence="1 2">
    <name type="scientific">Inconstantimicrobium porci</name>
    <dbReference type="NCBI Taxonomy" id="2652291"/>
    <lineage>
        <taxon>Bacteria</taxon>
        <taxon>Bacillati</taxon>
        <taxon>Bacillota</taxon>
        <taxon>Clostridia</taxon>
        <taxon>Eubacteriales</taxon>
        <taxon>Clostridiaceae</taxon>
        <taxon>Inconstantimicrobium</taxon>
    </lineage>
</organism>
<comment type="caution">
    <text evidence="1">The sequence shown here is derived from an EMBL/GenBank/DDBJ whole genome shotgun (WGS) entry which is preliminary data.</text>
</comment>
<keyword evidence="2" id="KW-1185">Reference proteome</keyword>
<evidence type="ECO:0008006" key="3">
    <source>
        <dbReference type="Google" id="ProtNLM"/>
    </source>
</evidence>